<feature type="transmembrane region" description="Helical" evidence="1">
    <location>
        <begin position="76"/>
        <end position="98"/>
    </location>
</feature>
<dbReference type="EMBL" id="CAIIXF020000006">
    <property type="protein sequence ID" value="CAH1787893.1"/>
    <property type="molecule type" value="Genomic_DNA"/>
</dbReference>
<keyword evidence="3" id="KW-1185">Reference proteome</keyword>
<proteinExistence type="predicted"/>
<evidence type="ECO:0000256" key="1">
    <source>
        <dbReference type="SAM" id="Phobius"/>
    </source>
</evidence>
<accession>A0A8S4P0Z2</accession>
<keyword evidence="1" id="KW-0812">Transmembrane</keyword>
<evidence type="ECO:0000313" key="3">
    <source>
        <dbReference type="Proteomes" id="UP000749559"/>
    </source>
</evidence>
<gene>
    <name evidence="2" type="ORF">OFUS_LOCUS13520</name>
</gene>
<keyword evidence="1" id="KW-0472">Membrane</keyword>
<dbReference type="AlphaFoldDB" id="A0A8S4P0Z2"/>
<reference evidence="2" key="1">
    <citation type="submission" date="2022-03" db="EMBL/GenBank/DDBJ databases">
        <authorList>
            <person name="Martin C."/>
        </authorList>
    </citation>
    <scope>NUCLEOTIDE SEQUENCE</scope>
</reference>
<feature type="non-terminal residue" evidence="2">
    <location>
        <position position="1"/>
    </location>
</feature>
<sequence length="134" mass="14416">MTSHSVWSDSGVASESIGNIYTTFNSAGSFPPLRPKNPFPPRPQSFIPRHKKYIDSAYIERNPRPKSTESTSYAKIVAGVAVALFIAIGGALVGMYFAGIFTGNRSGALHLNDTSNKPTTTAPMKTQINTTIIP</sequence>
<keyword evidence="1" id="KW-1133">Transmembrane helix</keyword>
<name>A0A8S4P0Z2_OWEFU</name>
<organism evidence="2 3">
    <name type="scientific">Owenia fusiformis</name>
    <name type="common">Polychaete worm</name>
    <dbReference type="NCBI Taxonomy" id="6347"/>
    <lineage>
        <taxon>Eukaryota</taxon>
        <taxon>Metazoa</taxon>
        <taxon>Spiralia</taxon>
        <taxon>Lophotrochozoa</taxon>
        <taxon>Annelida</taxon>
        <taxon>Polychaeta</taxon>
        <taxon>Sedentaria</taxon>
        <taxon>Canalipalpata</taxon>
        <taxon>Sabellida</taxon>
        <taxon>Oweniida</taxon>
        <taxon>Oweniidae</taxon>
        <taxon>Owenia</taxon>
    </lineage>
</organism>
<dbReference type="Proteomes" id="UP000749559">
    <property type="component" value="Unassembled WGS sequence"/>
</dbReference>
<comment type="caution">
    <text evidence="2">The sequence shown here is derived from an EMBL/GenBank/DDBJ whole genome shotgun (WGS) entry which is preliminary data.</text>
</comment>
<evidence type="ECO:0000313" key="2">
    <source>
        <dbReference type="EMBL" id="CAH1787893.1"/>
    </source>
</evidence>
<protein>
    <submittedName>
        <fullName evidence="2">Uncharacterized protein</fullName>
    </submittedName>
</protein>